<gene>
    <name evidence="1" type="ORF">SMD27_21250</name>
</gene>
<reference evidence="1 2" key="1">
    <citation type="journal article" date="2016" name="Antonie Van Leeuwenhoek">
        <title>Dongia soli sp. nov., isolated from soil from Dokdo, Korea.</title>
        <authorList>
            <person name="Kim D.U."/>
            <person name="Lee H."/>
            <person name="Kim H."/>
            <person name="Kim S.G."/>
            <person name="Ka J.O."/>
        </authorList>
    </citation>
    <scope>NUCLEOTIDE SEQUENCE [LARGE SCALE GENOMIC DNA]</scope>
    <source>
        <strain evidence="1 2">D78</strain>
    </source>
</reference>
<protein>
    <submittedName>
        <fullName evidence="1">DUF6527 family protein</fullName>
    </submittedName>
</protein>
<dbReference type="Proteomes" id="UP001279642">
    <property type="component" value="Unassembled WGS sequence"/>
</dbReference>
<sequence length="134" mass="15099">MKYVYETVERIPNQLREGVVYHSEEFELAALLCVCGCGHRITLLVPDSHQVTSSNRLATIRPSIGVFDAPCKSHFFITAGKVDLLPAFTDAQAASIMRSQIDRHVARDARPSFWLDHLRSAAQKVIKFIVSLFR</sequence>
<comment type="caution">
    <text evidence="1">The sequence shown here is derived from an EMBL/GenBank/DDBJ whole genome shotgun (WGS) entry which is preliminary data.</text>
</comment>
<dbReference type="RefSeq" id="WP_320510455.1">
    <property type="nucleotide sequence ID" value="NZ_JAXCLW010000009.1"/>
</dbReference>
<accession>A0ABU5EGM6</accession>
<evidence type="ECO:0000313" key="1">
    <source>
        <dbReference type="EMBL" id="MDY0885383.1"/>
    </source>
</evidence>
<organism evidence="1 2">
    <name type="scientific">Dongia soli</name>
    <dbReference type="NCBI Taxonomy" id="600628"/>
    <lineage>
        <taxon>Bacteria</taxon>
        <taxon>Pseudomonadati</taxon>
        <taxon>Pseudomonadota</taxon>
        <taxon>Alphaproteobacteria</taxon>
        <taxon>Rhodospirillales</taxon>
        <taxon>Dongiaceae</taxon>
        <taxon>Dongia</taxon>
    </lineage>
</organism>
<dbReference type="Pfam" id="PF20137">
    <property type="entry name" value="BubE"/>
    <property type="match status" value="1"/>
</dbReference>
<keyword evidence="2" id="KW-1185">Reference proteome</keyword>
<dbReference type="InterPro" id="IPR045384">
    <property type="entry name" value="DUF6527"/>
</dbReference>
<name>A0ABU5EGM6_9PROT</name>
<dbReference type="EMBL" id="JAXCLW010000009">
    <property type="protein sequence ID" value="MDY0885383.1"/>
    <property type="molecule type" value="Genomic_DNA"/>
</dbReference>
<proteinExistence type="predicted"/>
<evidence type="ECO:0000313" key="2">
    <source>
        <dbReference type="Proteomes" id="UP001279642"/>
    </source>
</evidence>